<dbReference type="InterPro" id="IPR035704">
    <property type="entry name" value="SNX8/Mvp1_PX"/>
</dbReference>
<comment type="similarity">
    <text evidence="4">Belongs to the sorting nexin family.</text>
</comment>
<dbReference type="InterPro" id="IPR028662">
    <property type="entry name" value="SNX8/Mvp1"/>
</dbReference>
<evidence type="ECO:0000256" key="9">
    <source>
        <dbReference type="ARBA" id="ARBA00023136"/>
    </source>
</evidence>
<dbReference type="GO" id="GO:0016020">
    <property type="term" value="C:membrane"/>
    <property type="evidence" value="ECO:0007669"/>
    <property type="project" value="UniProtKB-SubCell"/>
</dbReference>
<dbReference type="PANTHER" id="PTHR47554:SF1">
    <property type="entry name" value="SORTING NEXIN MVP1"/>
    <property type="match status" value="1"/>
</dbReference>
<evidence type="ECO:0000256" key="11">
    <source>
        <dbReference type="SAM" id="MobiDB-lite"/>
    </source>
</evidence>
<dbReference type="Gene3D" id="1.20.1270.60">
    <property type="entry name" value="Arfaptin homology (AH) domain/BAR domain"/>
    <property type="match status" value="1"/>
</dbReference>
<evidence type="ECO:0000256" key="10">
    <source>
        <dbReference type="ARBA" id="ARBA00072009"/>
    </source>
</evidence>
<dbReference type="EMBL" id="AZGZ01000008">
    <property type="protein sequence ID" value="KZZ93537.1"/>
    <property type="molecule type" value="Genomic_DNA"/>
</dbReference>
<feature type="compositionally biased region" description="Polar residues" evidence="11">
    <location>
        <begin position="295"/>
        <end position="306"/>
    </location>
</feature>
<evidence type="ECO:0000313" key="14">
    <source>
        <dbReference type="Proteomes" id="UP000242877"/>
    </source>
</evidence>
<dbReference type="SMART" id="SM00312">
    <property type="entry name" value="PX"/>
    <property type="match status" value="1"/>
</dbReference>
<comment type="function">
    <text evidence="1">Required for vacuolar protein sorting.</text>
</comment>
<keyword evidence="9" id="KW-0472">Membrane</keyword>
<evidence type="ECO:0000256" key="3">
    <source>
        <dbReference type="ARBA" id="ARBA00004496"/>
    </source>
</evidence>
<dbReference type="VEuPathDB" id="FungiDB:AAP_02329"/>
<sequence>MADSKAAQAKPLLTAEETPKSYTEAYKTVITADSTGQSHAEGRIYADEVKKILATTGLSADQQAAITQLVLPAQGKESSSSSKGLSEVEFYDLLALIALAQEGEQVKWEVVNERRNSLPTPKIGYINDLRPFDDIYSLQQPHSDGEEHYEDNDDISTKLSTPHQRTRQNTSFTYPDIDPWGEDSATVPRIPGATAGMSGAPPLHSSMTAPNLPTGLGNAFGEDLRKTSLDPTGAATGGIGNGLGGFQPPPLATRSTFGSGAWADAFPDQPGLYGPTSDAFGSGGFEGVRVDRSQTGTNNLSRTLGGSSKIPPPPRDDDEVISIIMLPEKEGVFMFQHRNYEVKSSKRGTSVIRRYSDFVWLHDCLIKRYPFRQIPLLPPKRVAVNGTHLAADSTSFLDKRRRGLIRFTNALVQHPVLSQEQLVMMFLTVPTELSVWRKQATVSVQEEFTDKVMPPELEDSLPPTLSETFEVVRSGIKRSAEIYINLCNSFDRYARRCEGLGAEQYRIARLMQNLTDCMHDTYAADNKDVPTLNLGISATARHLMASQGLLEDETAAWNEGVLEDLKKQRDCLVAMRDMFDRRDRYAKDNIAQLEGRIASNQKKLRDLKGKPEGTVKPTELERIENNIIADKTSIVQQHERGILIKECVRDELLYFQVSQYRISRLHQDWSQERVKYAELQASNWRSMAEDVESMPSRW</sequence>
<keyword evidence="14" id="KW-1185">Reference proteome</keyword>
<evidence type="ECO:0000313" key="13">
    <source>
        <dbReference type="EMBL" id="KZZ93537.1"/>
    </source>
</evidence>
<protein>
    <recommendedName>
        <fullName evidence="5">Sorting nexin MVP1</fullName>
    </recommendedName>
    <alternativeName>
        <fullName evidence="10">Sorting nexin mvp1</fullName>
    </alternativeName>
</protein>
<name>A0A168A6R6_9EURO</name>
<evidence type="ECO:0000256" key="5">
    <source>
        <dbReference type="ARBA" id="ARBA00014268"/>
    </source>
</evidence>
<comment type="subcellular location">
    <subcellularLocation>
        <location evidence="3">Cytoplasm</location>
    </subcellularLocation>
    <subcellularLocation>
        <location evidence="2">Membrane</location>
        <topology evidence="2">Peripheral membrane protein</topology>
        <orientation evidence="2">Cytoplasmic side</orientation>
    </subcellularLocation>
</comment>
<dbReference type="GO" id="GO:0042147">
    <property type="term" value="P:retrograde transport, endosome to Golgi"/>
    <property type="evidence" value="ECO:0007669"/>
    <property type="project" value="InterPro"/>
</dbReference>
<dbReference type="GO" id="GO:0006623">
    <property type="term" value="P:protein targeting to vacuole"/>
    <property type="evidence" value="ECO:0007669"/>
    <property type="project" value="TreeGrafter"/>
</dbReference>
<dbReference type="InterPro" id="IPR036871">
    <property type="entry name" value="PX_dom_sf"/>
</dbReference>
<dbReference type="Gene3D" id="3.30.1520.10">
    <property type="entry name" value="Phox-like domain"/>
    <property type="match status" value="1"/>
</dbReference>
<dbReference type="InterPro" id="IPR045734">
    <property type="entry name" value="Snx8_BAR_dom"/>
</dbReference>
<keyword evidence="6" id="KW-0813">Transport</keyword>
<dbReference type="CDD" id="cd07597">
    <property type="entry name" value="BAR_SNX8"/>
    <property type="match status" value="1"/>
</dbReference>
<evidence type="ECO:0000256" key="2">
    <source>
        <dbReference type="ARBA" id="ARBA00004287"/>
    </source>
</evidence>
<dbReference type="OrthoDB" id="10064318at2759"/>
<dbReference type="GO" id="GO:0005768">
    <property type="term" value="C:endosome"/>
    <property type="evidence" value="ECO:0007669"/>
    <property type="project" value="TreeGrafter"/>
</dbReference>
<dbReference type="InterPro" id="IPR027267">
    <property type="entry name" value="AH/BAR_dom_sf"/>
</dbReference>
<dbReference type="PROSITE" id="PS50195">
    <property type="entry name" value="PX"/>
    <property type="match status" value="1"/>
</dbReference>
<gene>
    <name evidence="13" type="ORF">AAP_02329</name>
</gene>
<feature type="region of interest" description="Disordered" evidence="11">
    <location>
        <begin position="136"/>
        <end position="212"/>
    </location>
</feature>
<dbReference type="GO" id="GO:0032266">
    <property type="term" value="F:phosphatidylinositol-3-phosphate binding"/>
    <property type="evidence" value="ECO:0007669"/>
    <property type="project" value="TreeGrafter"/>
</dbReference>
<evidence type="ECO:0000256" key="6">
    <source>
        <dbReference type="ARBA" id="ARBA00022448"/>
    </source>
</evidence>
<dbReference type="Pfam" id="PF19566">
    <property type="entry name" value="Snx8_BAR_dom"/>
    <property type="match status" value="1"/>
</dbReference>
<dbReference type="Gene3D" id="1.10.238.10">
    <property type="entry name" value="EF-hand"/>
    <property type="match status" value="1"/>
</dbReference>
<proteinExistence type="inferred from homology"/>
<evidence type="ECO:0000256" key="8">
    <source>
        <dbReference type="ARBA" id="ARBA00022927"/>
    </source>
</evidence>
<dbReference type="PANTHER" id="PTHR47554">
    <property type="entry name" value="SORTING NEXIN MVP1"/>
    <property type="match status" value="1"/>
</dbReference>
<dbReference type="AlphaFoldDB" id="A0A168A6R6"/>
<evidence type="ECO:0000256" key="1">
    <source>
        <dbReference type="ARBA" id="ARBA00002474"/>
    </source>
</evidence>
<reference evidence="13 14" key="1">
    <citation type="journal article" date="2016" name="Genome Biol. Evol.">
        <title>Divergent and convergent evolution of fungal pathogenicity.</title>
        <authorList>
            <person name="Shang Y."/>
            <person name="Xiao G."/>
            <person name="Zheng P."/>
            <person name="Cen K."/>
            <person name="Zhan S."/>
            <person name="Wang C."/>
        </authorList>
    </citation>
    <scope>NUCLEOTIDE SEQUENCE [LARGE SCALE GENOMIC DNA]</scope>
    <source>
        <strain evidence="13 14">ARSEF 7405</strain>
    </source>
</reference>
<dbReference type="Proteomes" id="UP000242877">
    <property type="component" value="Unassembled WGS sequence"/>
</dbReference>
<keyword evidence="8" id="KW-0653">Protein transport</keyword>
<feature type="compositionally biased region" description="Polar residues" evidence="11">
    <location>
        <begin position="157"/>
        <end position="173"/>
    </location>
</feature>
<keyword evidence="7" id="KW-0963">Cytoplasm</keyword>
<feature type="domain" description="PX" evidence="12">
    <location>
        <begin position="318"/>
        <end position="433"/>
    </location>
</feature>
<evidence type="ECO:0000259" key="12">
    <source>
        <dbReference type="PROSITE" id="PS50195"/>
    </source>
</evidence>
<dbReference type="InterPro" id="IPR001683">
    <property type="entry name" value="PX_dom"/>
</dbReference>
<dbReference type="Pfam" id="PF00787">
    <property type="entry name" value="PX"/>
    <property type="match status" value="1"/>
</dbReference>
<dbReference type="CDD" id="cd06866">
    <property type="entry name" value="PX_SNX8_Mvp1p_like"/>
    <property type="match status" value="1"/>
</dbReference>
<evidence type="ECO:0000256" key="4">
    <source>
        <dbReference type="ARBA" id="ARBA00010883"/>
    </source>
</evidence>
<evidence type="ECO:0000256" key="7">
    <source>
        <dbReference type="ARBA" id="ARBA00022490"/>
    </source>
</evidence>
<comment type="caution">
    <text evidence="13">The sequence shown here is derived from an EMBL/GenBank/DDBJ whole genome shotgun (WGS) entry which is preliminary data.</text>
</comment>
<organism evidence="13 14">
    <name type="scientific">Ascosphaera apis ARSEF 7405</name>
    <dbReference type="NCBI Taxonomy" id="392613"/>
    <lineage>
        <taxon>Eukaryota</taxon>
        <taxon>Fungi</taxon>
        <taxon>Dikarya</taxon>
        <taxon>Ascomycota</taxon>
        <taxon>Pezizomycotina</taxon>
        <taxon>Eurotiomycetes</taxon>
        <taxon>Eurotiomycetidae</taxon>
        <taxon>Onygenales</taxon>
        <taxon>Ascosphaeraceae</taxon>
        <taxon>Ascosphaera</taxon>
    </lineage>
</organism>
<dbReference type="FunFam" id="1.20.1270.60:FF:000072">
    <property type="entry name" value="Sorting nexin MVP1"/>
    <property type="match status" value="1"/>
</dbReference>
<dbReference type="FunFam" id="3.30.1520.10:FF:000037">
    <property type="entry name" value="Sorting nexin mvp-1"/>
    <property type="match status" value="1"/>
</dbReference>
<accession>A0A168A6R6</accession>
<dbReference type="GO" id="GO:0005829">
    <property type="term" value="C:cytosol"/>
    <property type="evidence" value="ECO:0007669"/>
    <property type="project" value="GOC"/>
</dbReference>
<feature type="region of interest" description="Disordered" evidence="11">
    <location>
        <begin position="295"/>
        <end position="315"/>
    </location>
</feature>
<dbReference type="SUPFAM" id="SSF64268">
    <property type="entry name" value="PX domain"/>
    <property type="match status" value="1"/>
</dbReference>